<organism evidence="5 6">
    <name type="scientific">Hazenella coriacea</name>
    <dbReference type="NCBI Taxonomy" id="1179467"/>
    <lineage>
        <taxon>Bacteria</taxon>
        <taxon>Bacillati</taxon>
        <taxon>Bacillota</taxon>
        <taxon>Bacilli</taxon>
        <taxon>Bacillales</taxon>
        <taxon>Thermoactinomycetaceae</taxon>
        <taxon>Hazenella</taxon>
    </lineage>
</organism>
<dbReference type="Pfam" id="PF12848">
    <property type="entry name" value="ABC_tran_Xtn"/>
    <property type="match status" value="1"/>
</dbReference>
<dbReference type="CDD" id="cd03221">
    <property type="entry name" value="ABCF_EF-3"/>
    <property type="match status" value="2"/>
</dbReference>
<keyword evidence="3" id="KW-0175">Coiled coil</keyword>
<reference evidence="5 6" key="1">
    <citation type="submission" date="2019-03" db="EMBL/GenBank/DDBJ databases">
        <title>Genomic Encyclopedia of Type Strains, Phase IV (KMG-IV): sequencing the most valuable type-strain genomes for metagenomic binning, comparative biology and taxonomic classification.</title>
        <authorList>
            <person name="Goeker M."/>
        </authorList>
    </citation>
    <scope>NUCLEOTIDE SEQUENCE [LARGE SCALE GENOMIC DNA]</scope>
    <source>
        <strain evidence="5 6">DSM 45707</strain>
    </source>
</reference>
<dbReference type="InterPro" id="IPR032781">
    <property type="entry name" value="ABC_tran_Xtn"/>
</dbReference>
<accession>A0A4R3L5W6</accession>
<dbReference type="PROSITE" id="PS00211">
    <property type="entry name" value="ABC_TRANSPORTER_1"/>
    <property type="match status" value="2"/>
</dbReference>
<dbReference type="PANTHER" id="PTHR42855">
    <property type="entry name" value="ABC TRANSPORTER ATP-BINDING SUBUNIT"/>
    <property type="match status" value="1"/>
</dbReference>
<dbReference type="PANTHER" id="PTHR42855:SF2">
    <property type="entry name" value="DRUG RESISTANCE ABC TRANSPORTER,ATP-BINDING PROTEIN"/>
    <property type="match status" value="1"/>
</dbReference>
<dbReference type="Pfam" id="PF00005">
    <property type="entry name" value="ABC_tran"/>
    <property type="match status" value="2"/>
</dbReference>
<dbReference type="Proteomes" id="UP000294937">
    <property type="component" value="Unassembled WGS sequence"/>
</dbReference>
<dbReference type="SUPFAM" id="SSF52540">
    <property type="entry name" value="P-loop containing nucleoside triphosphate hydrolases"/>
    <property type="match status" value="2"/>
</dbReference>
<feature type="domain" description="ABC transporter" evidence="4">
    <location>
        <begin position="4"/>
        <end position="261"/>
    </location>
</feature>
<gene>
    <name evidence="5" type="ORF">EDD58_103212</name>
</gene>
<dbReference type="InterPro" id="IPR017871">
    <property type="entry name" value="ABC_transporter-like_CS"/>
</dbReference>
<dbReference type="EMBL" id="SMAG01000003">
    <property type="protein sequence ID" value="TCS94792.1"/>
    <property type="molecule type" value="Genomic_DNA"/>
</dbReference>
<keyword evidence="6" id="KW-1185">Reference proteome</keyword>
<protein>
    <submittedName>
        <fullName evidence="5">ATPase subunit of ABC transporter with duplicated ATPase domains</fullName>
    </submittedName>
</protein>
<sequence>MIVCACHQLKKMLGAEWVLKQINVEVQAGARIGLVGANGSGKTTLLKCISGVESPDEGDVFVRKQVKIGYLAQIPEFARSLTVKDVLLQSFAELMELEKKIEQLAFEISEHSQDEARLNRLYQRWDQYQQQFADEGGYQIESAIAQVSSGLGIPTTMWDRPFIECSGGEKTKIGLATLLLRKPEILLLDEPTNHLDLPSIEWLEDFLGKYQGAVIVVSHDRYFLDRVVTEIWDLEEGEITVYQSNYSSFVQEKEKRLLAQFQEYQQQERKIKKMKETIKRLKEWANRSNPPNAGLHRQAKSMEKALARIEKVKRPVLERKKMNLQFEMSSRSGKDVIVAEQIGKLAEDRLLFSNVDLVISFGQRCAIVGANGTGKTTLLRIIQGEIEADEGTVRMGTSVKVGYLSQGAFEGDLDRTVIEAFRDEVHVAESDARHLLARFLFHGYAVFQKVKDLSGGERMRLRLAQLMHQDINLLILDEPTNHLDIDSREVLEEAILEFPGTVLMISHDRYFLNRIVDQIYWLEDQRLTRYEGNYDWAKSRREGGK</sequence>
<dbReference type="InterPro" id="IPR003439">
    <property type="entry name" value="ABC_transporter-like_ATP-bd"/>
</dbReference>
<dbReference type="FunFam" id="3.40.50.300:FF:001807">
    <property type="entry name" value="ABC transporter ATP-binding protein"/>
    <property type="match status" value="1"/>
</dbReference>
<dbReference type="InterPro" id="IPR027417">
    <property type="entry name" value="P-loop_NTPase"/>
</dbReference>
<keyword evidence="2" id="KW-0067">ATP-binding</keyword>
<feature type="coiled-coil region" evidence="3">
    <location>
        <begin position="250"/>
        <end position="284"/>
    </location>
</feature>
<evidence type="ECO:0000256" key="1">
    <source>
        <dbReference type="ARBA" id="ARBA00022741"/>
    </source>
</evidence>
<evidence type="ECO:0000259" key="4">
    <source>
        <dbReference type="PROSITE" id="PS50893"/>
    </source>
</evidence>
<proteinExistence type="predicted"/>
<dbReference type="NCBIfam" id="NF000355">
    <property type="entry name" value="ribo_prot_ABC_F"/>
    <property type="match status" value="1"/>
</dbReference>
<dbReference type="PROSITE" id="PS50893">
    <property type="entry name" value="ABC_TRANSPORTER_2"/>
    <property type="match status" value="2"/>
</dbReference>
<dbReference type="SMART" id="SM00382">
    <property type="entry name" value="AAA"/>
    <property type="match status" value="2"/>
</dbReference>
<evidence type="ECO:0000313" key="6">
    <source>
        <dbReference type="Proteomes" id="UP000294937"/>
    </source>
</evidence>
<evidence type="ECO:0000313" key="5">
    <source>
        <dbReference type="EMBL" id="TCS94792.1"/>
    </source>
</evidence>
<dbReference type="GO" id="GO:0005524">
    <property type="term" value="F:ATP binding"/>
    <property type="evidence" value="ECO:0007669"/>
    <property type="project" value="UniProtKB-KW"/>
</dbReference>
<dbReference type="Gene3D" id="3.40.50.300">
    <property type="entry name" value="P-loop containing nucleotide triphosphate hydrolases"/>
    <property type="match status" value="2"/>
</dbReference>
<keyword evidence="1" id="KW-0547">Nucleotide-binding</keyword>
<evidence type="ECO:0000256" key="3">
    <source>
        <dbReference type="SAM" id="Coils"/>
    </source>
</evidence>
<evidence type="ECO:0000256" key="2">
    <source>
        <dbReference type="ARBA" id="ARBA00022840"/>
    </source>
</evidence>
<comment type="caution">
    <text evidence="5">The sequence shown here is derived from an EMBL/GenBank/DDBJ whole genome shotgun (WGS) entry which is preliminary data.</text>
</comment>
<dbReference type="InterPro" id="IPR003593">
    <property type="entry name" value="AAA+_ATPase"/>
</dbReference>
<feature type="domain" description="ABC transporter" evidence="4">
    <location>
        <begin position="337"/>
        <end position="541"/>
    </location>
</feature>
<dbReference type="GO" id="GO:0016887">
    <property type="term" value="F:ATP hydrolysis activity"/>
    <property type="evidence" value="ECO:0007669"/>
    <property type="project" value="InterPro"/>
</dbReference>
<dbReference type="FunFam" id="3.40.50.300:FF:000011">
    <property type="entry name" value="Putative ABC transporter ATP-binding component"/>
    <property type="match status" value="1"/>
</dbReference>
<dbReference type="RefSeq" id="WP_243648670.1">
    <property type="nucleotide sequence ID" value="NZ_SMAG01000003.1"/>
</dbReference>
<dbReference type="AlphaFoldDB" id="A0A4R3L5W6"/>
<dbReference type="InterPro" id="IPR051309">
    <property type="entry name" value="ABCF_ATPase"/>
</dbReference>
<name>A0A4R3L5W6_9BACL</name>